<comment type="caution">
    <text evidence="10">Lacks conserved residue(s) required for the propagation of feature annotation.</text>
</comment>
<reference evidence="11 12" key="1">
    <citation type="submission" date="2017-09" db="EMBL/GenBank/DDBJ databases">
        <title>Depth-based differentiation of microbial function through sediment-hosted aquifers and enrichment of novel symbionts in the deep terrestrial subsurface.</title>
        <authorList>
            <person name="Probst A.J."/>
            <person name="Ladd B."/>
            <person name="Jarett J.K."/>
            <person name="Geller-Mcgrath D.E."/>
            <person name="Sieber C.M."/>
            <person name="Emerson J.B."/>
            <person name="Anantharaman K."/>
            <person name="Thomas B.C."/>
            <person name="Malmstrom R."/>
            <person name="Stieglmeier M."/>
            <person name="Klingl A."/>
            <person name="Woyke T."/>
            <person name="Ryan C.M."/>
            <person name="Banfield J.F."/>
        </authorList>
    </citation>
    <scope>NUCLEOTIDE SEQUENCE [LARGE SCALE GENOMIC DNA]</scope>
    <source>
        <strain evidence="11">CG23_combo_of_CG06-09_8_20_14_all_41_10</strain>
    </source>
</reference>
<accession>A0A2G9YKT5</accession>
<keyword evidence="3 10" id="KW-0813">Transport</keyword>
<evidence type="ECO:0000256" key="5">
    <source>
        <dbReference type="ARBA" id="ARBA00022692"/>
    </source>
</evidence>
<evidence type="ECO:0000313" key="12">
    <source>
        <dbReference type="Proteomes" id="UP000231292"/>
    </source>
</evidence>
<feature type="transmembrane region" description="Helical" evidence="10">
    <location>
        <begin position="51"/>
        <end position="70"/>
    </location>
</feature>
<keyword evidence="5 10" id="KW-0812">Transmembrane</keyword>
<dbReference type="PRINTS" id="PR01651">
    <property type="entry name" value="SECGEXPORT"/>
</dbReference>
<organism evidence="11 12">
    <name type="scientific">Candidatus Sherwoodlollariibacterium unditelluris</name>
    <dbReference type="NCBI Taxonomy" id="1974757"/>
    <lineage>
        <taxon>Bacteria</taxon>
        <taxon>Pseudomonadati</taxon>
        <taxon>Candidatus Omnitrophota</taxon>
        <taxon>Candidatus Sherwoodlollariibacterium</taxon>
    </lineage>
</organism>
<comment type="similarity">
    <text evidence="2 10">Belongs to the SecG family.</text>
</comment>
<evidence type="ECO:0000256" key="8">
    <source>
        <dbReference type="ARBA" id="ARBA00023010"/>
    </source>
</evidence>
<evidence type="ECO:0000256" key="1">
    <source>
        <dbReference type="ARBA" id="ARBA00004651"/>
    </source>
</evidence>
<sequence length="118" mass="12631">MMTFIIVIHVIACILLIALVLIQRGRGSGLVESFSGVESMFGTKTSVFLTRTTTVCSVIFFLTCLSLALLSVRRSKSLLINVKPAGLALPKPINEEAKQEAIPAMPTEQSKPAQGAAK</sequence>
<gene>
    <name evidence="11" type="primary">secG</name>
    <name evidence="11" type="ORF">COX41_00630</name>
</gene>
<dbReference type="GO" id="GO:0009306">
    <property type="term" value="P:protein secretion"/>
    <property type="evidence" value="ECO:0007669"/>
    <property type="project" value="UniProtKB-UniRule"/>
</dbReference>
<evidence type="ECO:0000256" key="2">
    <source>
        <dbReference type="ARBA" id="ARBA00008445"/>
    </source>
</evidence>
<evidence type="ECO:0000313" key="11">
    <source>
        <dbReference type="EMBL" id="PIP19849.1"/>
    </source>
</evidence>
<dbReference type="InterPro" id="IPR004692">
    <property type="entry name" value="SecG"/>
</dbReference>
<proteinExistence type="inferred from homology"/>
<comment type="subcellular location">
    <subcellularLocation>
        <location evidence="1 10">Cell membrane</location>
        <topology evidence="1 10">Multi-pass membrane protein</topology>
    </subcellularLocation>
</comment>
<dbReference type="GO" id="GO:0065002">
    <property type="term" value="P:intracellular protein transmembrane transport"/>
    <property type="evidence" value="ECO:0007669"/>
    <property type="project" value="TreeGrafter"/>
</dbReference>
<keyword evidence="4 10" id="KW-1003">Cell membrane</keyword>
<dbReference type="Pfam" id="PF03840">
    <property type="entry name" value="SecG"/>
    <property type="match status" value="1"/>
</dbReference>
<evidence type="ECO:0000256" key="4">
    <source>
        <dbReference type="ARBA" id="ARBA00022475"/>
    </source>
</evidence>
<dbReference type="PANTHER" id="PTHR34182">
    <property type="entry name" value="PROTEIN-EXPORT MEMBRANE PROTEIN SECG"/>
    <property type="match status" value="1"/>
</dbReference>
<evidence type="ECO:0000256" key="9">
    <source>
        <dbReference type="ARBA" id="ARBA00023136"/>
    </source>
</evidence>
<keyword evidence="9 10" id="KW-0472">Membrane</keyword>
<protein>
    <recommendedName>
        <fullName evidence="10">Protein-export membrane protein SecG</fullName>
    </recommendedName>
</protein>
<dbReference type="EMBL" id="PCRK01000010">
    <property type="protein sequence ID" value="PIP19849.1"/>
    <property type="molecule type" value="Genomic_DNA"/>
</dbReference>
<dbReference type="AlphaFoldDB" id="A0A2G9YKT5"/>
<name>A0A2G9YKT5_9BACT</name>
<keyword evidence="7 10" id="KW-1133">Transmembrane helix</keyword>
<keyword evidence="8 10" id="KW-0811">Translocation</keyword>
<dbReference type="GO" id="GO:0015450">
    <property type="term" value="F:protein-transporting ATPase activity"/>
    <property type="evidence" value="ECO:0007669"/>
    <property type="project" value="UniProtKB-UniRule"/>
</dbReference>
<dbReference type="GO" id="GO:0005886">
    <property type="term" value="C:plasma membrane"/>
    <property type="evidence" value="ECO:0007669"/>
    <property type="project" value="UniProtKB-SubCell"/>
</dbReference>
<dbReference type="Proteomes" id="UP000231292">
    <property type="component" value="Unassembled WGS sequence"/>
</dbReference>
<dbReference type="PANTHER" id="PTHR34182:SF1">
    <property type="entry name" value="PROTEIN-EXPORT MEMBRANE PROTEIN SECG"/>
    <property type="match status" value="1"/>
</dbReference>
<comment type="function">
    <text evidence="10">Involved in protein export. Participates in an early event of protein translocation.</text>
</comment>
<dbReference type="GO" id="GO:0043952">
    <property type="term" value="P:protein transport by the Sec complex"/>
    <property type="evidence" value="ECO:0007669"/>
    <property type="project" value="TreeGrafter"/>
</dbReference>
<evidence type="ECO:0000256" key="6">
    <source>
        <dbReference type="ARBA" id="ARBA00022927"/>
    </source>
</evidence>
<evidence type="ECO:0000256" key="10">
    <source>
        <dbReference type="RuleBase" id="RU365087"/>
    </source>
</evidence>
<evidence type="ECO:0000256" key="7">
    <source>
        <dbReference type="ARBA" id="ARBA00022989"/>
    </source>
</evidence>
<evidence type="ECO:0000256" key="3">
    <source>
        <dbReference type="ARBA" id="ARBA00022448"/>
    </source>
</evidence>
<keyword evidence="6 10" id="KW-0653">Protein transport</keyword>
<comment type="caution">
    <text evidence="11">The sequence shown here is derived from an EMBL/GenBank/DDBJ whole genome shotgun (WGS) entry which is preliminary data.</text>
</comment>
<dbReference type="NCBIfam" id="TIGR00810">
    <property type="entry name" value="secG"/>
    <property type="match status" value="1"/>
</dbReference>